<keyword evidence="5 7" id="KW-1133">Transmembrane helix</keyword>
<feature type="transmembrane region" description="Helical" evidence="7">
    <location>
        <begin position="119"/>
        <end position="140"/>
    </location>
</feature>
<evidence type="ECO:0000256" key="6">
    <source>
        <dbReference type="ARBA" id="ARBA00023136"/>
    </source>
</evidence>
<keyword evidence="4 7" id="KW-0812">Transmembrane</keyword>
<protein>
    <recommendedName>
        <fullName evidence="7">Phosphate transporter</fullName>
    </recommendedName>
</protein>
<organism evidence="9 10">
    <name type="scientific">Delitschia confertaspora ATCC 74209</name>
    <dbReference type="NCBI Taxonomy" id="1513339"/>
    <lineage>
        <taxon>Eukaryota</taxon>
        <taxon>Fungi</taxon>
        <taxon>Dikarya</taxon>
        <taxon>Ascomycota</taxon>
        <taxon>Pezizomycotina</taxon>
        <taxon>Dothideomycetes</taxon>
        <taxon>Pleosporomycetidae</taxon>
        <taxon>Pleosporales</taxon>
        <taxon>Delitschiaceae</taxon>
        <taxon>Delitschia</taxon>
    </lineage>
</organism>
<feature type="transmembrane region" description="Helical" evidence="7">
    <location>
        <begin position="6"/>
        <end position="27"/>
    </location>
</feature>
<keyword evidence="10" id="KW-1185">Reference proteome</keyword>
<evidence type="ECO:0000256" key="5">
    <source>
        <dbReference type="ARBA" id="ARBA00022989"/>
    </source>
</evidence>
<evidence type="ECO:0000256" key="1">
    <source>
        <dbReference type="ARBA" id="ARBA00004141"/>
    </source>
</evidence>
<dbReference type="OrthoDB" id="260807at2759"/>
<feature type="transmembrane region" description="Helical" evidence="7">
    <location>
        <begin position="48"/>
        <end position="67"/>
    </location>
</feature>
<name>A0A9P4JL05_9PLEO</name>
<dbReference type="InterPro" id="IPR001204">
    <property type="entry name" value="Phos_transporter"/>
</dbReference>
<sequence>MAVLSQYDYLFAIGTIFAFLDAWNIGANDVANSFATSVASRSLTMKQAMCIATVMEFAGSMAVGARVSETIRTKVITTKLFEEDPAVLMLGMVCAVIGSSIYLTVATRLSMPVSTTHSIMGGVIGVGIAAVGVDGIQWGWKGVSQVFAAWAIAPGIAGAFGAILFLITKYAVMRRSNPVKNAFFTVPLYFFLTSTLLAMLIVWKGASSNITLNDSQIAGVIVGVGAAVALLVTIFFLPYLYRKLILGDWQLHWTMIPQGPLLLRRGPVPPRPADAPTIQDYYAGHLTKEQLEARRAQETGSDDVEKHPGIKENMKEGSSSDIITPEPSQHAAPKERANLTTTKPVAPAGPMYSPKVFWFYLQKAVLHGVEKDVVAMQSKKDLLSGDLEAMHATGEHYDNNAEYMYSFLQVMTAATASFTHGANDVSNAVGPYATIFLIWNTGSLSDKVPVPNWILGFGGAALVIGLWTYGYNIMRALGNKITLHSPSRGFSMELGSAITVIMATRLKLPISTTQCITGATVGVGLCNGTWRTINWRMVAWIYMGWIITLPVAGIISGCLMGIILNAPRWEHGQ</sequence>
<evidence type="ECO:0000256" key="4">
    <source>
        <dbReference type="ARBA" id="ARBA00022692"/>
    </source>
</evidence>
<proteinExistence type="inferred from homology"/>
<keyword evidence="3 7" id="KW-0592">Phosphate transport</keyword>
<dbReference type="PANTHER" id="PTHR11101">
    <property type="entry name" value="PHOSPHATE TRANSPORTER"/>
    <property type="match status" value="1"/>
</dbReference>
<comment type="similarity">
    <text evidence="7">Belongs to the inorganic phosphate transporter (PiT) (TC 2.A.20) family.</text>
</comment>
<feature type="compositionally biased region" description="Basic and acidic residues" evidence="8">
    <location>
        <begin position="293"/>
        <end position="315"/>
    </location>
</feature>
<dbReference type="EMBL" id="ML993993">
    <property type="protein sequence ID" value="KAF2201045.1"/>
    <property type="molecule type" value="Genomic_DNA"/>
</dbReference>
<keyword evidence="6 7" id="KW-0472">Membrane</keyword>
<dbReference type="Pfam" id="PF01384">
    <property type="entry name" value="PHO4"/>
    <property type="match status" value="1"/>
</dbReference>
<keyword evidence="2 7" id="KW-0813">Transport</keyword>
<evidence type="ECO:0000256" key="8">
    <source>
        <dbReference type="SAM" id="MobiDB-lite"/>
    </source>
</evidence>
<dbReference type="GO" id="GO:0016020">
    <property type="term" value="C:membrane"/>
    <property type="evidence" value="ECO:0007669"/>
    <property type="project" value="UniProtKB-SubCell"/>
</dbReference>
<comment type="subcellular location">
    <subcellularLocation>
        <location evidence="1 7">Membrane</location>
        <topology evidence="1 7">Multi-pass membrane protein</topology>
    </subcellularLocation>
</comment>
<evidence type="ECO:0000256" key="7">
    <source>
        <dbReference type="RuleBase" id="RU363058"/>
    </source>
</evidence>
<feature type="transmembrane region" description="Helical" evidence="7">
    <location>
        <begin position="215"/>
        <end position="241"/>
    </location>
</feature>
<feature type="transmembrane region" description="Helical" evidence="7">
    <location>
        <begin position="539"/>
        <end position="564"/>
    </location>
</feature>
<dbReference type="GO" id="GO:0035435">
    <property type="term" value="P:phosphate ion transmembrane transport"/>
    <property type="evidence" value="ECO:0007669"/>
    <property type="project" value="TreeGrafter"/>
</dbReference>
<evidence type="ECO:0000256" key="3">
    <source>
        <dbReference type="ARBA" id="ARBA00022592"/>
    </source>
</evidence>
<dbReference type="AlphaFoldDB" id="A0A9P4JL05"/>
<dbReference type="Proteomes" id="UP000799536">
    <property type="component" value="Unassembled WGS sequence"/>
</dbReference>
<feature type="transmembrane region" description="Helical" evidence="7">
    <location>
        <begin position="87"/>
        <end position="107"/>
    </location>
</feature>
<accession>A0A9P4JL05</accession>
<feature type="transmembrane region" description="Helical" evidence="7">
    <location>
        <begin position="182"/>
        <end position="203"/>
    </location>
</feature>
<gene>
    <name evidence="9" type="ORF">GQ43DRAFT_449088</name>
</gene>
<comment type="caution">
    <text evidence="9">The sequence shown here is derived from an EMBL/GenBank/DDBJ whole genome shotgun (WGS) entry which is preliminary data.</text>
</comment>
<dbReference type="GO" id="GO:0005315">
    <property type="term" value="F:phosphate transmembrane transporter activity"/>
    <property type="evidence" value="ECO:0007669"/>
    <property type="project" value="InterPro"/>
</dbReference>
<evidence type="ECO:0000256" key="2">
    <source>
        <dbReference type="ARBA" id="ARBA00022448"/>
    </source>
</evidence>
<feature type="transmembrane region" description="Helical" evidence="7">
    <location>
        <begin position="146"/>
        <end position="170"/>
    </location>
</feature>
<feature type="transmembrane region" description="Helical" evidence="7">
    <location>
        <begin position="453"/>
        <end position="470"/>
    </location>
</feature>
<comment type="function">
    <text evidence="7">Sodium-phosphate symporter.</text>
</comment>
<evidence type="ECO:0000313" key="9">
    <source>
        <dbReference type="EMBL" id="KAF2201045.1"/>
    </source>
</evidence>
<reference evidence="9" key="1">
    <citation type="journal article" date="2020" name="Stud. Mycol.">
        <title>101 Dothideomycetes genomes: a test case for predicting lifestyles and emergence of pathogens.</title>
        <authorList>
            <person name="Haridas S."/>
            <person name="Albert R."/>
            <person name="Binder M."/>
            <person name="Bloem J."/>
            <person name="Labutti K."/>
            <person name="Salamov A."/>
            <person name="Andreopoulos B."/>
            <person name="Baker S."/>
            <person name="Barry K."/>
            <person name="Bills G."/>
            <person name="Bluhm B."/>
            <person name="Cannon C."/>
            <person name="Castanera R."/>
            <person name="Culley D."/>
            <person name="Daum C."/>
            <person name="Ezra D."/>
            <person name="Gonzalez J."/>
            <person name="Henrissat B."/>
            <person name="Kuo A."/>
            <person name="Liang C."/>
            <person name="Lipzen A."/>
            <person name="Lutzoni F."/>
            <person name="Magnuson J."/>
            <person name="Mondo S."/>
            <person name="Nolan M."/>
            <person name="Ohm R."/>
            <person name="Pangilinan J."/>
            <person name="Park H.-J."/>
            <person name="Ramirez L."/>
            <person name="Alfaro M."/>
            <person name="Sun H."/>
            <person name="Tritt A."/>
            <person name="Yoshinaga Y."/>
            <person name="Zwiers L.-H."/>
            <person name="Turgeon B."/>
            <person name="Goodwin S."/>
            <person name="Spatafora J."/>
            <person name="Crous P."/>
            <person name="Grigoriev I."/>
        </authorList>
    </citation>
    <scope>NUCLEOTIDE SEQUENCE</scope>
    <source>
        <strain evidence="9">ATCC 74209</strain>
    </source>
</reference>
<evidence type="ECO:0000313" key="10">
    <source>
        <dbReference type="Proteomes" id="UP000799536"/>
    </source>
</evidence>
<feature type="region of interest" description="Disordered" evidence="8">
    <location>
        <begin position="293"/>
        <end position="336"/>
    </location>
</feature>
<dbReference type="PANTHER" id="PTHR11101:SF80">
    <property type="entry name" value="PHOSPHATE TRANSPORTER"/>
    <property type="match status" value="1"/>
</dbReference>